<dbReference type="eggNOG" id="KOG4781">
    <property type="taxonomic scope" value="Eukaryota"/>
</dbReference>
<dbReference type="OrthoDB" id="506431at2759"/>
<dbReference type="AlphaFoldDB" id="W2RRH6"/>
<dbReference type="SUPFAM" id="SSF54637">
    <property type="entry name" value="Thioesterase/thiol ester dehydrase-isomerase"/>
    <property type="match status" value="1"/>
</dbReference>
<gene>
    <name evidence="2" type="ORF">HMPREF1541_06937</name>
</gene>
<keyword evidence="3" id="KW-1185">Reference proteome</keyword>
<dbReference type="InParanoid" id="W2RRH6"/>
<dbReference type="InterPro" id="IPR052061">
    <property type="entry name" value="PTE-AB_protein"/>
</dbReference>
<proteinExistence type="predicted"/>
<name>W2RRH6_CYPE1</name>
<dbReference type="CDD" id="cd03443">
    <property type="entry name" value="PaaI_thioesterase"/>
    <property type="match status" value="1"/>
</dbReference>
<sequence length="218" mass="24675">MEKFMAAHQVPKEALEYFARDGSWLRKYLESASYQSIPTFSRTLKRTGEDYFFSRTVATRETIPHLISMQKKDFRLPPELPKGQPITPHTTDPFARQQVVVPAEPDNVFLLALSTPGLDGHPHIIHGGMACAILDEMMGLCIMLHHQHIAGPRDSLFTVNLNVSYKAPVPTPADVLVRCWLVAWQGRKWYSIGQIVGQDGTIYTEGRGVWVMARKEKM</sequence>
<dbReference type="RefSeq" id="XP_008719484.1">
    <property type="nucleotide sequence ID" value="XM_008721262.1"/>
</dbReference>
<dbReference type="PANTHER" id="PTHR47260:SF3">
    <property type="entry name" value="THIOESTERASE FAMILY PROTEIN (AFU_ORTHOLOGUE AFUA_7G03960)"/>
    <property type="match status" value="1"/>
</dbReference>
<dbReference type="VEuPathDB" id="FungiDB:HMPREF1541_06937"/>
<evidence type="ECO:0000313" key="3">
    <source>
        <dbReference type="Proteomes" id="UP000030752"/>
    </source>
</evidence>
<dbReference type="GeneID" id="19974276"/>
<dbReference type="PANTHER" id="PTHR47260">
    <property type="entry name" value="UPF0644 PROTEIN PB2B4.06"/>
    <property type="match status" value="1"/>
</dbReference>
<dbReference type="EMBL" id="KB822722">
    <property type="protein sequence ID" value="ETN38895.1"/>
    <property type="molecule type" value="Genomic_DNA"/>
</dbReference>
<evidence type="ECO:0000313" key="2">
    <source>
        <dbReference type="EMBL" id="ETN38895.1"/>
    </source>
</evidence>
<dbReference type="Gene3D" id="3.10.129.10">
    <property type="entry name" value="Hotdog Thioesterase"/>
    <property type="match status" value="1"/>
</dbReference>
<reference evidence="2 3" key="1">
    <citation type="submission" date="2013-03" db="EMBL/GenBank/DDBJ databases">
        <title>The Genome Sequence of Phialophora europaea CBS 101466.</title>
        <authorList>
            <consortium name="The Broad Institute Genomics Platform"/>
            <person name="Cuomo C."/>
            <person name="de Hoog S."/>
            <person name="Gorbushina A."/>
            <person name="Walker B."/>
            <person name="Young S.K."/>
            <person name="Zeng Q."/>
            <person name="Gargeya S."/>
            <person name="Fitzgerald M."/>
            <person name="Haas B."/>
            <person name="Abouelleil A."/>
            <person name="Allen A.W."/>
            <person name="Alvarado L."/>
            <person name="Arachchi H.M."/>
            <person name="Berlin A.M."/>
            <person name="Chapman S.B."/>
            <person name="Gainer-Dewar J."/>
            <person name="Goldberg J."/>
            <person name="Griggs A."/>
            <person name="Gujja S."/>
            <person name="Hansen M."/>
            <person name="Howarth C."/>
            <person name="Imamovic A."/>
            <person name="Ireland A."/>
            <person name="Larimer J."/>
            <person name="McCowan C."/>
            <person name="Murphy C."/>
            <person name="Pearson M."/>
            <person name="Poon T.W."/>
            <person name="Priest M."/>
            <person name="Roberts A."/>
            <person name="Saif S."/>
            <person name="Shea T."/>
            <person name="Sisk P."/>
            <person name="Sykes S."/>
            <person name="Wortman J."/>
            <person name="Nusbaum C."/>
            <person name="Birren B."/>
        </authorList>
    </citation>
    <scope>NUCLEOTIDE SEQUENCE [LARGE SCALE GENOMIC DNA]</scope>
    <source>
        <strain evidence="2 3">CBS 101466</strain>
    </source>
</reference>
<protein>
    <recommendedName>
        <fullName evidence="1">Thioesterase domain-containing protein</fullName>
    </recommendedName>
</protein>
<dbReference type="InterPro" id="IPR006683">
    <property type="entry name" value="Thioestr_dom"/>
</dbReference>
<dbReference type="Pfam" id="PF03061">
    <property type="entry name" value="4HBT"/>
    <property type="match status" value="1"/>
</dbReference>
<evidence type="ECO:0000259" key="1">
    <source>
        <dbReference type="Pfam" id="PF03061"/>
    </source>
</evidence>
<accession>W2RRH6</accession>
<dbReference type="HOGENOM" id="CLU_052827_4_0_1"/>
<dbReference type="InterPro" id="IPR029069">
    <property type="entry name" value="HotDog_dom_sf"/>
</dbReference>
<feature type="domain" description="Thioesterase" evidence="1">
    <location>
        <begin position="124"/>
        <end position="183"/>
    </location>
</feature>
<dbReference type="Proteomes" id="UP000030752">
    <property type="component" value="Unassembled WGS sequence"/>
</dbReference>
<organism evidence="2 3">
    <name type="scientific">Cyphellophora europaea (strain CBS 101466)</name>
    <name type="common">Phialophora europaea</name>
    <dbReference type="NCBI Taxonomy" id="1220924"/>
    <lineage>
        <taxon>Eukaryota</taxon>
        <taxon>Fungi</taxon>
        <taxon>Dikarya</taxon>
        <taxon>Ascomycota</taxon>
        <taxon>Pezizomycotina</taxon>
        <taxon>Eurotiomycetes</taxon>
        <taxon>Chaetothyriomycetidae</taxon>
        <taxon>Chaetothyriales</taxon>
        <taxon>Cyphellophoraceae</taxon>
        <taxon>Cyphellophora</taxon>
    </lineage>
</organism>